<sequence>MCGIIFLVGPNAEPKLTCCLKKISHRGPDETNFWSQSERALGFTRLAVNGQGVIGRQPYQDGDWVGTVNGEIYNYQELISQYNLLVADTNDTQVLLPLFIKLGAEVLDVIDGFYAAVLYNKVTEDIVLLRDRIGKKPLFYGRSKKECFITSELKAIENIDWFKQVPKGITHLNLANWEVDDVVAHPSIFNTQTKGYDIRAKLYEAVKKRLPLTQPVGLFLSGGLDSSILAYIASNLQDDITYFTLGSPNSSDSLMANKVIKALQLKNVQHISIPSGDLLERYIEKVVYITESYNPSIVSNGLATYLLAEAVKSLNIKVALTGEGADELFGGYFTYLEPQKLQMSMERLLADMHFTELRRLDLCTMAHGVEARCPFLDREILKLSHNIRFEDIYFNGANKAILRSTYKEILPQEIINRPKVSFDVGSGIREVVVSFLRRNGKSEREELKSIWSRYYFSRPQDAYFDSYPAFDTAIDQRGSQHR</sequence>
<evidence type="ECO:0000313" key="13">
    <source>
        <dbReference type="EMBL" id="KVX03052.1"/>
    </source>
</evidence>
<evidence type="ECO:0000256" key="3">
    <source>
        <dbReference type="ARBA" id="ARBA00022605"/>
    </source>
</evidence>
<dbReference type="Pfam" id="PF13522">
    <property type="entry name" value="GATase_6"/>
    <property type="match status" value="1"/>
</dbReference>
<feature type="domain" description="Glutamine amidotransferase type-2" evidence="12">
    <location>
        <begin position="2"/>
        <end position="176"/>
    </location>
</feature>
<gene>
    <name evidence="13" type="ORF">AWJ07_00280</name>
</gene>
<dbReference type="PANTHER" id="PTHR11772">
    <property type="entry name" value="ASPARAGINE SYNTHETASE"/>
    <property type="match status" value="1"/>
</dbReference>
<keyword evidence="4 10" id="KW-0547">Nucleotide-binding</keyword>
<dbReference type="GO" id="GO:0004066">
    <property type="term" value="F:asparagine synthase (glutamine-hydrolyzing) activity"/>
    <property type="evidence" value="ECO:0007669"/>
    <property type="project" value="UniProtKB-EC"/>
</dbReference>
<dbReference type="GO" id="GO:0005524">
    <property type="term" value="F:ATP binding"/>
    <property type="evidence" value="ECO:0007669"/>
    <property type="project" value="UniProtKB-KW"/>
</dbReference>
<keyword evidence="5 10" id="KW-0067">ATP-binding</keyword>
<keyword evidence="2" id="KW-0436">Ligase</keyword>
<dbReference type="PROSITE" id="PS51278">
    <property type="entry name" value="GATASE_TYPE_2"/>
    <property type="match status" value="1"/>
</dbReference>
<dbReference type="EC" id="6.3.5.4" evidence="1"/>
<keyword evidence="3 9" id="KW-0028">Amino-acid biosynthesis</keyword>
<dbReference type="RefSeq" id="WP_059743464.1">
    <property type="nucleotide sequence ID" value="NZ_LRDC01000001.1"/>
</dbReference>
<dbReference type="PANTHER" id="PTHR11772:SF2">
    <property type="entry name" value="ASPARAGINE SYNTHETASE [GLUTAMINE-HYDROLYZING]"/>
    <property type="match status" value="1"/>
</dbReference>
<dbReference type="InterPro" id="IPR006426">
    <property type="entry name" value="Asn_synth_AEB"/>
</dbReference>
<dbReference type="AlphaFoldDB" id="A0A119D0K2"/>
<comment type="pathway">
    <text evidence="7">Amino-acid biosynthesis.</text>
</comment>
<evidence type="ECO:0000256" key="1">
    <source>
        <dbReference type="ARBA" id="ARBA00012737"/>
    </source>
</evidence>
<evidence type="ECO:0000256" key="4">
    <source>
        <dbReference type="ARBA" id="ARBA00022741"/>
    </source>
</evidence>
<evidence type="ECO:0000256" key="11">
    <source>
        <dbReference type="PIRSR" id="PIRSR001589-3"/>
    </source>
</evidence>
<dbReference type="InterPro" id="IPR014729">
    <property type="entry name" value="Rossmann-like_a/b/a_fold"/>
</dbReference>
<organism evidence="13">
    <name type="scientific">Shewanella frigidimarina</name>
    <dbReference type="NCBI Taxonomy" id="56812"/>
    <lineage>
        <taxon>Bacteria</taxon>
        <taxon>Pseudomonadati</taxon>
        <taxon>Pseudomonadota</taxon>
        <taxon>Gammaproteobacteria</taxon>
        <taxon>Alteromonadales</taxon>
        <taxon>Shewanellaceae</taxon>
        <taxon>Shewanella</taxon>
    </lineage>
</organism>
<dbReference type="SUPFAM" id="SSF52402">
    <property type="entry name" value="Adenine nucleotide alpha hydrolases-like"/>
    <property type="match status" value="1"/>
</dbReference>
<dbReference type="InterPro" id="IPR029055">
    <property type="entry name" value="Ntn_hydrolases_N"/>
</dbReference>
<keyword evidence="6 9" id="KW-0061">Asparagine biosynthesis</keyword>
<dbReference type="GO" id="GO:0006529">
    <property type="term" value="P:asparagine biosynthetic process"/>
    <property type="evidence" value="ECO:0007669"/>
    <property type="project" value="UniProtKB-KW"/>
</dbReference>
<dbReference type="SUPFAM" id="SSF56235">
    <property type="entry name" value="N-terminal nucleophile aminohydrolases (Ntn hydrolases)"/>
    <property type="match status" value="1"/>
</dbReference>
<accession>A0A119D0K2</accession>
<name>A0A119D0K2_SHEFR</name>
<evidence type="ECO:0000256" key="8">
    <source>
        <dbReference type="ARBA" id="ARBA00048741"/>
    </source>
</evidence>
<dbReference type="InterPro" id="IPR050795">
    <property type="entry name" value="Asn_Synthetase"/>
</dbReference>
<evidence type="ECO:0000256" key="6">
    <source>
        <dbReference type="ARBA" id="ARBA00022888"/>
    </source>
</evidence>
<dbReference type="InterPro" id="IPR017932">
    <property type="entry name" value="GATase_2_dom"/>
</dbReference>
<dbReference type="InterPro" id="IPR001962">
    <property type="entry name" value="Asn_synthase"/>
</dbReference>
<protein>
    <recommendedName>
        <fullName evidence="1">asparagine synthase (glutamine-hydrolyzing)</fullName>
        <ecNumber evidence="1">6.3.5.4</ecNumber>
    </recommendedName>
</protein>
<dbReference type="GO" id="GO:0005829">
    <property type="term" value="C:cytosol"/>
    <property type="evidence" value="ECO:0007669"/>
    <property type="project" value="TreeGrafter"/>
</dbReference>
<dbReference type="Pfam" id="PF00733">
    <property type="entry name" value="Asn_synthase"/>
    <property type="match status" value="1"/>
</dbReference>
<evidence type="ECO:0000256" key="2">
    <source>
        <dbReference type="ARBA" id="ARBA00022598"/>
    </source>
</evidence>
<dbReference type="Gene3D" id="3.60.20.10">
    <property type="entry name" value="Glutamine Phosphoribosylpyrophosphate, subunit 1, domain 1"/>
    <property type="match status" value="1"/>
</dbReference>
<dbReference type="PIRSF" id="PIRSF001589">
    <property type="entry name" value="Asn_synthetase_glu-h"/>
    <property type="match status" value="1"/>
</dbReference>
<evidence type="ECO:0000256" key="7">
    <source>
        <dbReference type="ARBA" id="ARBA00029440"/>
    </source>
</evidence>
<feature type="site" description="Important for beta-aspartyl-AMP intermediate formation" evidence="11">
    <location>
        <position position="323"/>
    </location>
</feature>
<proteinExistence type="predicted"/>
<evidence type="ECO:0000256" key="9">
    <source>
        <dbReference type="PIRSR" id="PIRSR001589-1"/>
    </source>
</evidence>
<evidence type="ECO:0000313" key="14">
    <source>
        <dbReference type="Proteomes" id="UP000055702"/>
    </source>
</evidence>
<comment type="caution">
    <text evidence="13">The sequence shown here is derived from an EMBL/GenBank/DDBJ whole genome shotgun (WGS) entry which is preliminary data.</text>
</comment>
<dbReference type="EMBL" id="LRDC01000001">
    <property type="protein sequence ID" value="KVX03052.1"/>
    <property type="molecule type" value="Genomic_DNA"/>
</dbReference>
<evidence type="ECO:0000256" key="5">
    <source>
        <dbReference type="ARBA" id="ARBA00022840"/>
    </source>
</evidence>
<dbReference type="CDD" id="cd01991">
    <property type="entry name" value="Asn_synthase_B_C"/>
    <property type="match status" value="1"/>
</dbReference>
<keyword evidence="9" id="KW-0315">Glutamine amidotransferase</keyword>
<feature type="active site" description="For GATase activity" evidence="9">
    <location>
        <position position="2"/>
    </location>
</feature>
<reference evidence="13 14" key="1">
    <citation type="submission" date="2016-01" db="EMBL/GenBank/DDBJ databases">
        <title>Draft genome of the antarctic isolate Shewanella frigidimarina Ag06-30.</title>
        <authorList>
            <person name="Parmeciano Di Noto G."/>
            <person name="Vazquez S."/>
            <person name="Mac Cormack W."/>
            <person name="Iriarte A."/>
            <person name="Quiroga C."/>
        </authorList>
    </citation>
    <scope>NUCLEOTIDE SEQUENCE [LARGE SCALE GENOMIC DNA]</scope>
    <source>
        <strain evidence="13 14">Ag06-30</strain>
    </source>
</reference>
<feature type="binding site" evidence="10">
    <location>
        <position position="91"/>
    </location>
    <ligand>
        <name>L-glutamine</name>
        <dbReference type="ChEBI" id="CHEBI:58359"/>
    </ligand>
</feature>
<comment type="catalytic activity">
    <reaction evidence="8">
        <text>L-aspartate + L-glutamine + ATP + H2O = L-asparagine + L-glutamate + AMP + diphosphate + H(+)</text>
        <dbReference type="Rhea" id="RHEA:12228"/>
        <dbReference type="ChEBI" id="CHEBI:15377"/>
        <dbReference type="ChEBI" id="CHEBI:15378"/>
        <dbReference type="ChEBI" id="CHEBI:29985"/>
        <dbReference type="ChEBI" id="CHEBI:29991"/>
        <dbReference type="ChEBI" id="CHEBI:30616"/>
        <dbReference type="ChEBI" id="CHEBI:33019"/>
        <dbReference type="ChEBI" id="CHEBI:58048"/>
        <dbReference type="ChEBI" id="CHEBI:58359"/>
        <dbReference type="ChEBI" id="CHEBI:456215"/>
        <dbReference type="EC" id="6.3.5.4"/>
    </reaction>
</comment>
<dbReference type="Proteomes" id="UP000055702">
    <property type="component" value="Unassembled WGS sequence"/>
</dbReference>
<dbReference type="Gene3D" id="3.40.50.620">
    <property type="entry name" value="HUPs"/>
    <property type="match status" value="1"/>
</dbReference>
<evidence type="ECO:0000256" key="10">
    <source>
        <dbReference type="PIRSR" id="PIRSR001589-2"/>
    </source>
</evidence>
<evidence type="ECO:0000259" key="12">
    <source>
        <dbReference type="PROSITE" id="PS51278"/>
    </source>
</evidence>